<dbReference type="NCBIfam" id="NF003995">
    <property type="entry name" value="PRK05472.2-4"/>
    <property type="match status" value="1"/>
</dbReference>
<reference evidence="11" key="1">
    <citation type="journal article" date="2019" name="Int. J. Syst. Evol. Microbiol.">
        <title>The Global Catalogue of Microorganisms (GCM) 10K type strain sequencing project: providing services to taxonomists for standard genome sequencing and annotation.</title>
        <authorList>
            <consortium name="The Broad Institute Genomics Platform"/>
            <consortium name="The Broad Institute Genome Sequencing Center for Infectious Disease"/>
            <person name="Wu L."/>
            <person name="Ma J."/>
        </authorList>
    </citation>
    <scope>NUCLEOTIDE SEQUENCE [LARGE SCALE GENOMIC DNA]</scope>
    <source>
        <strain evidence="11">JCM 18063</strain>
    </source>
</reference>
<dbReference type="InterPro" id="IPR036291">
    <property type="entry name" value="NAD(P)-bd_dom_sf"/>
</dbReference>
<comment type="similarity">
    <text evidence="7">Belongs to the transcriptional regulatory Rex family.</text>
</comment>
<feature type="region of interest" description="Disordered" evidence="8">
    <location>
        <begin position="215"/>
        <end position="240"/>
    </location>
</feature>
<evidence type="ECO:0000256" key="3">
    <source>
        <dbReference type="ARBA" id="ARBA00023015"/>
    </source>
</evidence>
<dbReference type="SMART" id="SM00881">
    <property type="entry name" value="CoA_binding"/>
    <property type="match status" value="1"/>
</dbReference>
<dbReference type="EMBL" id="BAABID010000007">
    <property type="protein sequence ID" value="GAA4725020.1"/>
    <property type="molecule type" value="Genomic_DNA"/>
</dbReference>
<proteinExistence type="inferred from homology"/>
<dbReference type="Gene3D" id="3.40.50.720">
    <property type="entry name" value="NAD(P)-binding Rossmann-like Domain"/>
    <property type="match status" value="1"/>
</dbReference>
<dbReference type="PANTHER" id="PTHR35786:SF1">
    <property type="entry name" value="REDOX-SENSING TRANSCRIPTIONAL REPRESSOR REX 1"/>
    <property type="match status" value="1"/>
</dbReference>
<keyword evidence="6 7" id="KW-0804">Transcription</keyword>
<dbReference type="Gene3D" id="1.10.10.10">
    <property type="entry name" value="Winged helix-like DNA-binding domain superfamily/Winged helix DNA-binding domain"/>
    <property type="match status" value="1"/>
</dbReference>
<evidence type="ECO:0000256" key="8">
    <source>
        <dbReference type="SAM" id="MobiDB-lite"/>
    </source>
</evidence>
<keyword evidence="4 7" id="KW-0520">NAD</keyword>
<dbReference type="Proteomes" id="UP001500956">
    <property type="component" value="Unassembled WGS sequence"/>
</dbReference>
<name>A0ABP8YBH1_9MICO</name>
<dbReference type="SUPFAM" id="SSF51735">
    <property type="entry name" value="NAD(P)-binding Rossmann-fold domains"/>
    <property type="match status" value="1"/>
</dbReference>
<dbReference type="InterPro" id="IPR009718">
    <property type="entry name" value="Rex_DNA-bd_C_dom"/>
</dbReference>
<dbReference type="HAMAP" id="MF_01131">
    <property type="entry name" value="Rex"/>
    <property type="match status" value="1"/>
</dbReference>
<feature type="domain" description="CoA-binding" evidence="9">
    <location>
        <begin position="82"/>
        <end position="183"/>
    </location>
</feature>
<feature type="DNA-binding region" description="H-T-H motif" evidence="7">
    <location>
        <begin position="19"/>
        <end position="58"/>
    </location>
</feature>
<organism evidence="10 11">
    <name type="scientific">Isoptericola chiayiensis</name>
    <dbReference type="NCBI Taxonomy" id="579446"/>
    <lineage>
        <taxon>Bacteria</taxon>
        <taxon>Bacillati</taxon>
        <taxon>Actinomycetota</taxon>
        <taxon>Actinomycetes</taxon>
        <taxon>Micrococcales</taxon>
        <taxon>Promicromonosporaceae</taxon>
        <taxon>Isoptericola</taxon>
    </lineage>
</organism>
<evidence type="ECO:0000313" key="11">
    <source>
        <dbReference type="Proteomes" id="UP001500956"/>
    </source>
</evidence>
<feature type="binding site" evidence="7">
    <location>
        <begin position="93"/>
        <end position="98"/>
    </location>
    <ligand>
        <name>NAD(+)</name>
        <dbReference type="ChEBI" id="CHEBI:57540"/>
    </ligand>
</feature>
<dbReference type="RefSeq" id="WP_172153378.1">
    <property type="nucleotide sequence ID" value="NZ_BAABID010000007.1"/>
</dbReference>
<dbReference type="NCBIfam" id="NF003992">
    <property type="entry name" value="PRK05472.2-1"/>
    <property type="match status" value="1"/>
</dbReference>
<comment type="subunit">
    <text evidence="7">Homodimer.</text>
</comment>
<evidence type="ECO:0000256" key="6">
    <source>
        <dbReference type="ARBA" id="ARBA00023163"/>
    </source>
</evidence>
<dbReference type="InterPro" id="IPR036390">
    <property type="entry name" value="WH_DNA-bd_sf"/>
</dbReference>
<evidence type="ECO:0000259" key="9">
    <source>
        <dbReference type="SMART" id="SM00881"/>
    </source>
</evidence>
<keyword evidence="2 7" id="KW-0678">Repressor</keyword>
<protein>
    <recommendedName>
        <fullName evidence="7">Redox-sensing transcriptional repressor Rex</fullName>
    </recommendedName>
</protein>
<dbReference type="InterPro" id="IPR058236">
    <property type="entry name" value="Rex_actinobacterial-type"/>
</dbReference>
<evidence type="ECO:0000313" key="10">
    <source>
        <dbReference type="EMBL" id="GAA4725020.1"/>
    </source>
</evidence>
<dbReference type="InterPro" id="IPR022876">
    <property type="entry name" value="Tscrpt_rep_Rex"/>
</dbReference>
<comment type="subcellular location">
    <subcellularLocation>
        <location evidence="7">Cytoplasm</location>
    </subcellularLocation>
</comment>
<accession>A0ABP8YBH1</accession>
<evidence type="ECO:0000256" key="1">
    <source>
        <dbReference type="ARBA" id="ARBA00022490"/>
    </source>
</evidence>
<dbReference type="NCBIfam" id="NF003994">
    <property type="entry name" value="PRK05472.2-3"/>
    <property type="match status" value="1"/>
</dbReference>
<gene>
    <name evidence="7" type="primary">rex</name>
    <name evidence="10" type="ORF">GCM10023216_14030</name>
</gene>
<evidence type="ECO:0000256" key="4">
    <source>
        <dbReference type="ARBA" id="ARBA00023027"/>
    </source>
</evidence>
<keyword evidence="3 7" id="KW-0805">Transcription regulation</keyword>
<comment type="function">
    <text evidence="7">Modulates transcription in response to changes in cellular NADH/NAD(+) redox state.</text>
</comment>
<dbReference type="Pfam" id="PF06971">
    <property type="entry name" value="Put_DNA-bind_N"/>
    <property type="match status" value="1"/>
</dbReference>
<keyword evidence="1 7" id="KW-0963">Cytoplasm</keyword>
<comment type="caution">
    <text evidence="10">The sequence shown here is derived from an EMBL/GenBank/DDBJ whole genome shotgun (WGS) entry which is preliminary data.</text>
</comment>
<dbReference type="InterPro" id="IPR003781">
    <property type="entry name" value="CoA-bd"/>
</dbReference>
<dbReference type="SUPFAM" id="SSF46785">
    <property type="entry name" value="Winged helix' DNA-binding domain"/>
    <property type="match status" value="1"/>
</dbReference>
<sequence>MIEIGEVTVPAATVARLPYYLRALRDLTREGVDTTSSSELAERSGVGSAQLRKDLSYLGSFGTRGVGYDVESLSSYIAAALGLGSEHRLAIVGVGNLGHALANYSGYAARGFCLVALLDADPSVVGREAAGLVVEHVDELERVLGERDVSMVILATPGSAAQAVAERVVACGVREILSFSPVALQLPDDVVVRSVDVAGELQILAFHAAARNAQQGDGVARPDGPSTPRAPAEVGKNSVT</sequence>
<evidence type="ECO:0000256" key="2">
    <source>
        <dbReference type="ARBA" id="ARBA00022491"/>
    </source>
</evidence>
<evidence type="ECO:0000256" key="7">
    <source>
        <dbReference type="HAMAP-Rule" id="MF_01131"/>
    </source>
</evidence>
<dbReference type="InterPro" id="IPR036388">
    <property type="entry name" value="WH-like_DNA-bd_sf"/>
</dbReference>
<dbReference type="PANTHER" id="PTHR35786">
    <property type="entry name" value="REDOX-SENSING TRANSCRIPTIONAL REPRESSOR REX"/>
    <property type="match status" value="1"/>
</dbReference>
<dbReference type="Pfam" id="PF02629">
    <property type="entry name" value="CoA_binding"/>
    <property type="match status" value="1"/>
</dbReference>
<dbReference type="NCBIfam" id="NF003993">
    <property type="entry name" value="PRK05472.2-2"/>
    <property type="match status" value="1"/>
</dbReference>
<keyword evidence="5 7" id="KW-0238">DNA-binding</keyword>
<evidence type="ECO:0000256" key="5">
    <source>
        <dbReference type="ARBA" id="ARBA00023125"/>
    </source>
</evidence>
<dbReference type="NCBIfam" id="NF003996">
    <property type="entry name" value="PRK05472.2-5"/>
    <property type="match status" value="1"/>
</dbReference>
<keyword evidence="11" id="KW-1185">Reference proteome</keyword>